<reference evidence="1 2" key="1">
    <citation type="submission" date="2020-09" db="EMBL/GenBank/DDBJ databases">
        <title>De no assembly of potato wild relative species, Solanum commersonii.</title>
        <authorList>
            <person name="Cho K."/>
        </authorList>
    </citation>
    <scope>NUCLEOTIDE SEQUENCE [LARGE SCALE GENOMIC DNA]</scope>
    <source>
        <strain evidence="1">LZ3.2</strain>
        <tissue evidence="1">Leaf</tissue>
    </source>
</reference>
<evidence type="ECO:0000313" key="1">
    <source>
        <dbReference type="EMBL" id="KAG5575682.1"/>
    </source>
</evidence>
<accession>A0A9J5WJF9</accession>
<evidence type="ECO:0000313" key="2">
    <source>
        <dbReference type="Proteomes" id="UP000824120"/>
    </source>
</evidence>
<dbReference type="OrthoDB" id="10537296at2759"/>
<organism evidence="1 2">
    <name type="scientific">Solanum commersonii</name>
    <name type="common">Commerson's wild potato</name>
    <name type="synonym">Commerson's nightshade</name>
    <dbReference type="NCBI Taxonomy" id="4109"/>
    <lineage>
        <taxon>Eukaryota</taxon>
        <taxon>Viridiplantae</taxon>
        <taxon>Streptophyta</taxon>
        <taxon>Embryophyta</taxon>
        <taxon>Tracheophyta</taxon>
        <taxon>Spermatophyta</taxon>
        <taxon>Magnoliopsida</taxon>
        <taxon>eudicotyledons</taxon>
        <taxon>Gunneridae</taxon>
        <taxon>Pentapetalae</taxon>
        <taxon>asterids</taxon>
        <taxon>lamiids</taxon>
        <taxon>Solanales</taxon>
        <taxon>Solanaceae</taxon>
        <taxon>Solanoideae</taxon>
        <taxon>Solaneae</taxon>
        <taxon>Solanum</taxon>
    </lineage>
</organism>
<dbReference type="EMBL" id="JACXVP010000011">
    <property type="protein sequence ID" value="KAG5575682.1"/>
    <property type="molecule type" value="Genomic_DNA"/>
</dbReference>
<sequence length="84" mass="9884">MTIRWRSPNRKRDGVEYLSRRKDWVVQSLSDMKGDFPPPFSKEGYKSPDLVEHNMVALFDHTPDTRLHSNFVQEDMAGNEDNFL</sequence>
<protein>
    <submittedName>
        <fullName evidence="1">Uncharacterized protein</fullName>
    </submittedName>
</protein>
<keyword evidence="2" id="KW-1185">Reference proteome</keyword>
<dbReference type="AlphaFoldDB" id="A0A9J5WJF9"/>
<comment type="caution">
    <text evidence="1">The sequence shown here is derived from an EMBL/GenBank/DDBJ whole genome shotgun (WGS) entry which is preliminary data.</text>
</comment>
<gene>
    <name evidence="1" type="ORF">H5410_055816</name>
</gene>
<name>A0A9J5WJF9_SOLCO</name>
<proteinExistence type="predicted"/>
<dbReference type="Proteomes" id="UP000824120">
    <property type="component" value="Chromosome 11"/>
</dbReference>